<dbReference type="GO" id="GO:0030639">
    <property type="term" value="P:polyketide biosynthetic process"/>
    <property type="evidence" value="ECO:0007669"/>
    <property type="project" value="TreeGrafter"/>
</dbReference>
<dbReference type="EMBL" id="RAQU01000096">
    <property type="protein sequence ID" value="RKK03253.1"/>
    <property type="molecule type" value="Genomic_DNA"/>
</dbReference>
<protein>
    <submittedName>
        <fullName evidence="6">Type III polyketide synthase</fullName>
    </submittedName>
</protein>
<proteinExistence type="inferred from homology"/>
<evidence type="ECO:0000256" key="3">
    <source>
        <dbReference type="PIRSR" id="PIRSR000451-1"/>
    </source>
</evidence>
<evidence type="ECO:0000313" key="9">
    <source>
        <dbReference type="Proteomes" id="UP000278036"/>
    </source>
</evidence>
<feature type="domain" description="Chalcone/stilbene synthase N-terminal" evidence="4">
    <location>
        <begin position="90"/>
        <end position="219"/>
    </location>
</feature>
<dbReference type="PIRSF" id="PIRSF000451">
    <property type="entry name" value="PKS_III"/>
    <property type="match status" value="1"/>
</dbReference>
<gene>
    <name evidence="6" type="ORF">D6Z83_15585</name>
    <name evidence="7" type="ORF">EBE87_00720</name>
</gene>
<dbReference type="Gene3D" id="3.40.47.10">
    <property type="match status" value="2"/>
</dbReference>
<dbReference type="Proteomes" id="UP000278036">
    <property type="component" value="Unassembled WGS sequence"/>
</dbReference>
<dbReference type="InParanoid" id="A0A3A9JEY4"/>
<feature type="active site" description="Acyl-thioester intermediate" evidence="3">
    <location>
        <position position="157"/>
    </location>
</feature>
<dbReference type="SUPFAM" id="SSF53901">
    <property type="entry name" value="Thiolase-like"/>
    <property type="match status" value="1"/>
</dbReference>
<evidence type="ECO:0000313" key="8">
    <source>
        <dbReference type="Proteomes" id="UP000274097"/>
    </source>
</evidence>
<dbReference type="InterPro" id="IPR012328">
    <property type="entry name" value="Chalcone/stilbene_synt_C"/>
</dbReference>
<name>A0A3A9JEY4_9PROT</name>
<evidence type="ECO:0000313" key="7">
    <source>
        <dbReference type="EMBL" id="RMI26943.1"/>
    </source>
</evidence>
<comment type="similarity">
    <text evidence="1">Belongs to the thiolase-like superfamily. Chalcone/stilbene synthases family.</text>
</comment>
<keyword evidence="2" id="KW-0808">Transferase</keyword>
<dbReference type="PANTHER" id="PTHR11877">
    <property type="entry name" value="HYDROXYMETHYLGLUTARYL-COA SYNTHASE"/>
    <property type="match status" value="1"/>
</dbReference>
<reference evidence="6 9" key="1">
    <citation type="submission" date="2018-09" db="EMBL/GenBank/DDBJ databases">
        <title>Roseomonas sp. nov., isolated from feces of Tibetan antelopes in the Qinghai-Tibet plateau, China.</title>
        <authorList>
            <person name="Tian Z."/>
        </authorList>
    </citation>
    <scope>NUCLEOTIDE SEQUENCE [LARGE SCALE GENOMIC DNA]</scope>
    <source>
        <strain evidence="7 8">Z23</strain>
        <strain evidence="6 9">Z24</strain>
    </source>
</reference>
<evidence type="ECO:0000256" key="1">
    <source>
        <dbReference type="ARBA" id="ARBA00005531"/>
    </source>
</evidence>
<dbReference type="PANTHER" id="PTHR11877:SF46">
    <property type="entry name" value="TYPE III POLYKETIDE SYNTHASE A"/>
    <property type="match status" value="1"/>
</dbReference>
<accession>A0A3A9JEY4</accession>
<dbReference type="AlphaFoldDB" id="A0A3A9JEY4"/>
<dbReference type="InterPro" id="IPR011141">
    <property type="entry name" value="Polyketide_synthase_type-III"/>
</dbReference>
<dbReference type="EMBL" id="RFLX01000001">
    <property type="protein sequence ID" value="RMI26943.1"/>
    <property type="molecule type" value="Genomic_DNA"/>
</dbReference>
<organism evidence="6 9">
    <name type="scientific">Teichococcus wenyumeiae</name>
    <dbReference type="NCBI Taxonomy" id="2478470"/>
    <lineage>
        <taxon>Bacteria</taxon>
        <taxon>Pseudomonadati</taxon>
        <taxon>Pseudomonadota</taxon>
        <taxon>Alphaproteobacteria</taxon>
        <taxon>Acetobacterales</taxon>
        <taxon>Roseomonadaceae</taxon>
        <taxon>Roseomonas</taxon>
    </lineage>
</organism>
<sequence length="364" mass="38738">MGSEPSLSATAYINRIATVVPEHEVHGAFVARAGKLLRDRRALALFRRMAERSQIDSRWSCLPCGAEREDRIDEAGFYTLGRFPSTAARMRRYEQEAAPLAIRAVEALGLGAEAAAVTHLITITCTGFAAPGVDFALMRHFGLNPGLERSSVGFMGCHAAINALKLARHIVRSDPGAKVLLVSLELCTLHLQESENLEQVLSFLIFGDGCAAALVTAAPEGLALDSFQAVLVPETEQHISWRIGDAGFDMVLSGHVPAGVAEGLRQGTEAVLRGAAPEEIDLWAIHPGGRSVLDAVEGALALPATALETSRGVLRDHGNMSSATVLFVLRRMLEAARPGQRGCAMAFGPGMVAETMLFHTASPA</sequence>
<dbReference type="GO" id="GO:0016747">
    <property type="term" value="F:acyltransferase activity, transferring groups other than amino-acyl groups"/>
    <property type="evidence" value="ECO:0007669"/>
    <property type="project" value="InterPro"/>
</dbReference>
<dbReference type="InterPro" id="IPR016039">
    <property type="entry name" value="Thiolase-like"/>
</dbReference>
<dbReference type="Pfam" id="PF02797">
    <property type="entry name" value="Chal_sti_synt_C"/>
    <property type="match status" value="1"/>
</dbReference>
<feature type="domain" description="Chalcone/stilbene synthase C-terminal" evidence="5">
    <location>
        <begin position="230"/>
        <end position="360"/>
    </location>
</feature>
<dbReference type="InterPro" id="IPR001099">
    <property type="entry name" value="Chalcone/stilbene_synt_N"/>
</dbReference>
<evidence type="ECO:0000313" key="6">
    <source>
        <dbReference type="EMBL" id="RKK03253.1"/>
    </source>
</evidence>
<keyword evidence="8" id="KW-1185">Reference proteome</keyword>
<evidence type="ECO:0000259" key="4">
    <source>
        <dbReference type="Pfam" id="PF00195"/>
    </source>
</evidence>
<dbReference type="Pfam" id="PF00195">
    <property type="entry name" value="Chal_sti_synt_N"/>
    <property type="match status" value="1"/>
</dbReference>
<dbReference type="Proteomes" id="UP000274097">
    <property type="component" value="Unassembled WGS sequence"/>
</dbReference>
<evidence type="ECO:0000259" key="5">
    <source>
        <dbReference type="Pfam" id="PF02797"/>
    </source>
</evidence>
<comment type="caution">
    <text evidence="6">The sequence shown here is derived from an EMBL/GenBank/DDBJ whole genome shotgun (WGS) entry which is preliminary data.</text>
</comment>
<evidence type="ECO:0000256" key="2">
    <source>
        <dbReference type="ARBA" id="ARBA00022679"/>
    </source>
</evidence>
<dbReference type="CDD" id="cd00831">
    <property type="entry name" value="CHS_like"/>
    <property type="match status" value="1"/>
</dbReference>
<dbReference type="OrthoDB" id="9786288at2"/>